<dbReference type="PROSITE" id="PS50103">
    <property type="entry name" value="ZF_C3H1"/>
    <property type="match status" value="1"/>
</dbReference>
<dbReference type="InterPro" id="IPR000571">
    <property type="entry name" value="Znf_CCCH"/>
</dbReference>
<dbReference type="GO" id="GO:0003723">
    <property type="term" value="F:RNA binding"/>
    <property type="evidence" value="ECO:0007669"/>
    <property type="project" value="InterPro"/>
</dbReference>
<feature type="compositionally biased region" description="Basic and acidic residues" evidence="5">
    <location>
        <begin position="34"/>
        <end position="48"/>
    </location>
</feature>
<proteinExistence type="predicted"/>
<dbReference type="SUPFAM" id="SSF90229">
    <property type="entry name" value="CCCH zinc finger"/>
    <property type="match status" value="1"/>
</dbReference>
<gene>
    <name evidence="7" type="ORF">BIGN1055_LOCUS936</name>
</gene>
<feature type="region of interest" description="Disordered" evidence="5">
    <location>
        <begin position="334"/>
        <end position="373"/>
    </location>
</feature>
<protein>
    <recommendedName>
        <fullName evidence="6">C3H1-type domain-containing protein</fullName>
    </recommendedName>
</protein>
<reference evidence="7" key="1">
    <citation type="submission" date="2021-01" db="EMBL/GenBank/DDBJ databases">
        <authorList>
            <person name="Corre E."/>
            <person name="Pelletier E."/>
            <person name="Niang G."/>
            <person name="Scheremetjew M."/>
            <person name="Finn R."/>
            <person name="Kale V."/>
            <person name="Holt S."/>
            <person name="Cochrane G."/>
            <person name="Meng A."/>
            <person name="Brown T."/>
            <person name="Cohen L."/>
        </authorList>
    </citation>
    <scope>NUCLEOTIDE SEQUENCE</scope>
    <source>
        <strain evidence="7">CCMP1258.1</strain>
    </source>
</reference>
<keyword evidence="3 4" id="KW-0862">Zinc</keyword>
<dbReference type="InterPro" id="IPR036855">
    <property type="entry name" value="Znf_CCCH_sf"/>
</dbReference>
<feature type="zinc finger region" description="C3H1-type" evidence="4">
    <location>
        <begin position="215"/>
        <end position="242"/>
    </location>
</feature>
<sequence length="373" mass="41318">MPDLSAYIARIPGDSEEEIRKWIESRKRNFPTKARKEAKQRVLAEARQRGQLVGGDKQHFGNEEKEKEQPPRTKRIRIEEDEVRGEVAMPTSQCDSGSGMAEERKADTVTGTLVGTLGAVVEANPTIIRNNDGNGNQANDTCSTALHPNTVDSNGQHRAKTEADVNCHPSDPKTMAPSIETATNATTNKILATIDNKDRERDAMATMATTQCTRKPSTRNCVYFLRGRCRNGSNCRFLHDPNEKTKHDLQRKEKKSKRNKQRHQNQGGANGGGGNSIRGHQRRGEHRGGLFLPKPELNLFDKLVSDQRRARMDRILQCLRYLVQTDFLVKSPVQGTTTASAKSEQDDAKGNSSVGDVDATSISTSAMEPLTTK</sequence>
<dbReference type="PANTHER" id="PTHR13309:SF0">
    <property type="entry name" value="FMR1-INTERACTING PROTEIN NUFIP1"/>
    <property type="match status" value="1"/>
</dbReference>
<feature type="compositionally biased region" description="Basic and acidic residues" evidence="5">
    <location>
        <begin position="56"/>
        <end position="71"/>
    </location>
</feature>
<dbReference type="EMBL" id="HBHA01001460">
    <property type="protein sequence ID" value="CAD9579934.1"/>
    <property type="molecule type" value="Transcribed_RNA"/>
</dbReference>
<evidence type="ECO:0000256" key="3">
    <source>
        <dbReference type="ARBA" id="ARBA00022833"/>
    </source>
</evidence>
<feature type="region of interest" description="Disordered" evidence="5">
    <location>
        <begin position="26"/>
        <end position="73"/>
    </location>
</feature>
<keyword evidence="2 4" id="KW-0863">Zinc-finger</keyword>
<organism evidence="7">
    <name type="scientific">Bigelowiella natans</name>
    <name type="common">Pedinomonas minutissima</name>
    <name type="synonym">Chlorarachnion sp. (strain CCMP621)</name>
    <dbReference type="NCBI Taxonomy" id="227086"/>
    <lineage>
        <taxon>Eukaryota</taxon>
        <taxon>Sar</taxon>
        <taxon>Rhizaria</taxon>
        <taxon>Cercozoa</taxon>
        <taxon>Chlorarachniophyceae</taxon>
        <taxon>Bigelowiella</taxon>
    </lineage>
</organism>
<dbReference type="PANTHER" id="PTHR13309">
    <property type="entry name" value="NUCLEAR FRAGILE X MENTAL RETARDATION PROTEIN INTERACTING PROTEIN 1"/>
    <property type="match status" value="1"/>
</dbReference>
<feature type="compositionally biased region" description="Basic and acidic residues" evidence="5">
    <location>
        <begin position="237"/>
        <end position="251"/>
    </location>
</feature>
<evidence type="ECO:0000256" key="1">
    <source>
        <dbReference type="ARBA" id="ARBA00022723"/>
    </source>
</evidence>
<dbReference type="SMART" id="SM00356">
    <property type="entry name" value="ZnF_C3H1"/>
    <property type="match status" value="1"/>
</dbReference>
<dbReference type="Pfam" id="PF18345">
    <property type="entry name" value="zf_CCCH_4"/>
    <property type="match status" value="1"/>
</dbReference>
<name>A0A6T9YL05_BIGNA</name>
<feature type="compositionally biased region" description="Polar residues" evidence="5">
    <location>
        <begin position="350"/>
        <end position="373"/>
    </location>
</feature>
<dbReference type="AlphaFoldDB" id="A0A6T9YL05"/>
<dbReference type="Gene3D" id="4.10.1000.10">
    <property type="entry name" value="Zinc finger, CCCH-type"/>
    <property type="match status" value="1"/>
</dbReference>
<evidence type="ECO:0000313" key="7">
    <source>
        <dbReference type="EMBL" id="CAD9579934.1"/>
    </source>
</evidence>
<dbReference type="Pfam" id="PF10453">
    <property type="entry name" value="NUFIP1"/>
    <property type="match status" value="1"/>
</dbReference>
<dbReference type="GO" id="GO:0008270">
    <property type="term" value="F:zinc ion binding"/>
    <property type="evidence" value="ECO:0007669"/>
    <property type="project" value="UniProtKB-KW"/>
</dbReference>
<evidence type="ECO:0000259" key="6">
    <source>
        <dbReference type="PROSITE" id="PS50103"/>
    </source>
</evidence>
<evidence type="ECO:0000256" key="4">
    <source>
        <dbReference type="PROSITE-ProRule" id="PRU00723"/>
    </source>
</evidence>
<dbReference type="InterPro" id="IPR039136">
    <property type="entry name" value="NUFIP1-like"/>
</dbReference>
<dbReference type="GO" id="GO:0005634">
    <property type="term" value="C:nucleus"/>
    <property type="evidence" value="ECO:0007669"/>
    <property type="project" value="TreeGrafter"/>
</dbReference>
<feature type="compositionally biased region" description="Basic residues" evidence="5">
    <location>
        <begin position="252"/>
        <end position="263"/>
    </location>
</feature>
<accession>A0A6T9YL05</accession>
<feature type="region of interest" description="Disordered" evidence="5">
    <location>
        <begin position="235"/>
        <end position="292"/>
    </location>
</feature>
<feature type="domain" description="C3H1-type" evidence="6">
    <location>
        <begin position="215"/>
        <end position="242"/>
    </location>
</feature>
<evidence type="ECO:0000256" key="5">
    <source>
        <dbReference type="SAM" id="MobiDB-lite"/>
    </source>
</evidence>
<dbReference type="GO" id="GO:0000492">
    <property type="term" value="P:box C/D snoRNP assembly"/>
    <property type="evidence" value="ECO:0007669"/>
    <property type="project" value="TreeGrafter"/>
</dbReference>
<keyword evidence="1 4" id="KW-0479">Metal-binding</keyword>
<evidence type="ECO:0000256" key="2">
    <source>
        <dbReference type="ARBA" id="ARBA00022771"/>
    </source>
</evidence>
<dbReference type="InterPro" id="IPR019496">
    <property type="entry name" value="NUFIP1_cons_dom"/>
</dbReference>